<reference evidence="1 2" key="1">
    <citation type="submission" date="2024-11" db="EMBL/GenBank/DDBJ databases">
        <title>A near-complete genome assembly of Cinchona calisaya.</title>
        <authorList>
            <person name="Lian D.C."/>
            <person name="Zhao X.W."/>
            <person name="Wei L."/>
        </authorList>
    </citation>
    <scope>NUCLEOTIDE SEQUENCE [LARGE SCALE GENOMIC DNA]</scope>
    <source>
        <tissue evidence="1">Nenye</tissue>
    </source>
</reference>
<gene>
    <name evidence="1" type="ORF">ACH5RR_017658</name>
</gene>
<comment type="caution">
    <text evidence="1">The sequence shown here is derived from an EMBL/GenBank/DDBJ whole genome shotgun (WGS) entry which is preliminary data.</text>
</comment>
<evidence type="ECO:0000313" key="2">
    <source>
        <dbReference type="Proteomes" id="UP001630127"/>
    </source>
</evidence>
<organism evidence="1 2">
    <name type="scientific">Cinchona calisaya</name>
    <dbReference type="NCBI Taxonomy" id="153742"/>
    <lineage>
        <taxon>Eukaryota</taxon>
        <taxon>Viridiplantae</taxon>
        <taxon>Streptophyta</taxon>
        <taxon>Embryophyta</taxon>
        <taxon>Tracheophyta</taxon>
        <taxon>Spermatophyta</taxon>
        <taxon>Magnoliopsida</taxon>
        <taxon>eudicotyledons</taxon>
        <taxon>Gunneridae</taxon>
        <taxon>Pentapetalae</taxon>
        <taxon>asterids</taxon>
        <taxon>lamiids</taxon>
        <taxon>Gentianales</taxon>
        <taxon>Rubiaceae</taxon>
        <taxon>Cinchonoideae</taxon>
        <taxon>Cinchoneae</taxon>
        <taxon>Cinchona</taxon>
    </lineage>
</organism>
<name>A0ABD2ZJ86_9GENT</name>
<dbReference type="EMBL" id="JBJUIK010000008">
    <property type="protein sequence ID" value="KAL3519509.1"/>
    <property type="molecule type" value="Genomic_DNA"/>
</dbReference>
<protein>
    <submittedName>
        <fullName evidence="1">Uncharacterized protein</fullName>
    </submittedName>
</protein>
<evidence type="ECO:0000313" key="1">
    <source>
        <dbReference type="EMBL" id="KAL3519509.1"/>
    </source>
</evidence>
<accession>A0ABD2ZJ86</accession>
<proteinExistence type="predicted"/>
<dbReference type="AlphaFoldDB" id="A0ABD2ZJ86"/>
<dbReference type="Proteomes" id="UP001630127">
    <property type="component" value="Unassembled WGS sequence"/>
</dbReference>
<keyword evidence="2" id="KW-1185">Reference proteome</keyword>
<sequence>MCNELIIKKDEKIGTPINEGHFFNQQTNNLNDNTLGTSRKLDLNEHGPIESEVNLQIHGVGKTKEKFDGLSEGLGNIGKLEARKWKSLAHSRMGNNTDKRRKKDHFQRLDNIDWINKEEEVKHIMDHFLDVYRPKGKRVNVVSNLIDWRITADIEEELLKEFNKEEV</sequence>